<feature type="domain" description="AMP-binding enzyme C-terminal" evidence="2">
    <location>
        <begin position="470"/>
        <end position="544"/>
    </location>
</feature>
<gene>
    <name evidence="3" type="ORF">HDA36_000723</name>
</gene>
<dbReference type="EMBL" id="JACHDB010000001">
    <property type="protein sequence ID" value="MBB5430639.1"/>
    <property type="molecule type" value="Genomic_DNA"/>
</dbReference>
<dbReference type="Pfam" id="PF00501">
    <property type="entry name" value="AMP-binding"/>
    <property type="match status" value="1"/>
</dbReference>
<accession>A0A7W8QI41</accession>
<dbReference type="InterPro" id="IPR020845">
    <property type="entry name" value="AMP-binding_CS"/>
</dbReference>
<keyword evidence="4" id="KW-1185">Reference proteome</keyword>
<dbReference type="AlphaFoldDB" id="A0A7W8QI41"/>
<evidence type="ECO:0000259" key="1">
    <source>
        <dbReference type="Pfam" id="PF00501"/>
    </source>
</evidence>
<feature type="domain" description="AMP-dependent synthetase/ligase" evidence="1">
    <location>
        <begin position="40"/>
        <end position="420"/>
    </location>
</feature>
<reference evidence="3 4" key="1">
    <citation type="submission" date="2020-08" db="EMBL/GenBank/DDBJ databases">
        <title>Sequencing the genomes of 1000 actinobacteria strains.</title>
        <authorList>
            <person name="Klenk H.-P."/>
        </authorList>
    </citation>
    <scope>NUCLEOTIDE SEQUENCE [LARGE SCALE GENOMIC DNA]</scope>
    <source>
        <strain evidence="3 4">DSM 44551</strain>
    </source>
</reference>
<dbReference type="Pfam" id="PF13193">
    <property type="entry name" value="AMP-binding_C"/>
    <property type="match status" value="1"/>
</dbReference>
<dbReference type="InterPro" id="IPR045851">
    <property type="entry name" value="AMP-bd_C_sf"/>
</dbReference>
<evidence type="ECO:0000313" key="4">
    <source>
        <dbReference type="Proteomes" id="UP000572635"/>
    </source>
</evidence>
<name>A0A7W8QI41_9ACTN</name>
<protein>
    <submittedName>
        <fullName evidence="3">Acyl-CoA synthetase (AMP-forming)/AMP-acid ligase II</fullName>
    </submittedName>
</protein>
<dbReference type="PANTHER" id="PTHR43767">
    <property type="entry name" value="LONG-CHAIN-FATTY-ACID--COA LIGASE"/>
    <property type="match status" value="1"/>
</dbReference>
<proteinExistence type="predicted"/>
<dbReference type="GO" id="GO:0016877">
    <property type="term" value="F:ligase activity, forming carbon-sulfur bonds"/>
    <property type="evidence" value="ECO:0007669"/>
    <property type="project" value="UniProtKB-ARBA"/>
</dbReference>
<evidence type="ECO:0000313" key="3">
    <source>
        <dbReference type="EMBL" id="MBB5430639.1"/>
    </source>
</evidence>
<dbReference type="Gene3D" id="3.30.300.30">
    <property type="match status" value="1"/>
</dbReference>
<comment type="caution">
    <text evidence="3">The sequence shown here is derived from an EMBL/GenBank/DDBJ whole genome shotgun (WGS) entry which is preliminary data.</text>
</comment>
<sequence length="565" mass="60470">MQMTEYLQDLRARQERSRPAGTPSQVVYPLGEVSLPEHLAHWAGRAPDRLAVVHRGTELTYRELDGLVRRLAGWLEAEAGVRAGDRVAVYLPNCPHFTAAMLAVLSLGAVHVPVNPMFQRAELGYELRDSGAEVVVALDSLLPLLRSVRAETPVRAVLAVPAAEAAGAEGPAPGLEEAETPWAQAAAHAPAAPRPADLDALAALNYTGGTTGMPKGCMHTQRHMLYTAASCAGATGQGEGLVALCYLPVFWIAGEDLGILTPLVCGGTAVLLPRWDAGEVLRAVDRYRATVMVGTVENYLELLDRPDLADYDLSSLSDPSAVSFVRKLDPEVRRRWSEAVGPGSVLREAAYGLTETHTFDATPYGMAEGDRDLLAEPVFCGVPVPGTDIAVVSFETGEPVPLGTEGEIVVRSPSVTTGYWNKPEATARQLRGGWLHTGDNGRIDEDGCLHYLGRDKDLIKVKGMSVFPAEVEVLLGRHPGVASAAVVAAEDPDSGQRPVAFVVPAAGTELDAEELRAWAARNMAPYKVPLVEVVERFPMTATGKVRKVDLAEQAGKAADRARTRR</sequence>
<dbReference type="InterPro" id="IPR025110">
    <property type="entry name" value="AMP-bd_C"/>
</dbReference>
<dbReference type="Gene3D" id="3.40.50.12780">
    <property type="entry name" value="N-terminal domain of ligase-like"/>
    <property type="match status" value="1"/>
</dbReference>
<dbReference type="PROSITE" id="PS00455">
    <property type="entry name" value="AMP_BINDING"/>
    <property type="match status" value="1"/>
</dbReference>
<dbReference type="Proteomes" id="UP000572635">
    <property type="component" value="Unassembled WGS sequence"/>
</dbReference>
<evidence type="ECO:0000259" key="2">
    <source>
        <dbReference type="Pfam" id="PF13193"/>
    </source>
</evidence>
<keyword evidence="3" id="KW-0436">Ligase</keyword>
<dbReference type="InterPro" id="IPR050237">
    <property type="entry name" value="ATP-dep_AMP-bd_enzyme"/>
</dbReference>
<organism evidence="3 4">
    <name type="scientific">Nocardiopsis composta</name>
    <dbReference type="NCBI Taxonomy" id="157465"/>
    <lineage>
        <taxon>Bacteria</taxon>
        <taxon>Bacillati</taxon>
        <taxon>Actinomycetota</taxon>
        <taxon>Actinomycetes</taxon>
        <taxon>Streptosporangiales</taxon>
        <taxon>Nocardiopsidaceae</taxon>
        <taxon>Nocardiopsis</taxon>
    </lineage>
</organism>
<dbReference type="InterPro" id="IPR000873">
    <property type="entry name" value="AMP-dep_synth/lig_dom"/>
</dbReference>
<dbReference type="PANTHER" id="PTHR43767:SF10">
    <property type="entry name" value="SURFACTIN SYNTHASE SUBUNIT 1"/>
    <property type="match status" value="1"/>
</dbReference>
<dbReference type="SUPFAM" id="SSF56801">
    <property type="entry name" value="Acetyl-CoA synthetase-like"/>
    <property type="match status" value="1"/>
</dbReference>
<dbReference type="InterPro" id="IPR042099">
    <property type="entry name" value="ANL_N_sf"/>
</dbReference>